<evidence type="ECO:0000256" key="2">
    <source>
        <dbReference type="ARBA" id="ARBA00022475"/>
    </source>
</evidence>
<protein>
    <recommendedName>
        <fullName evidence="7">RDD domain-containing protein</fullName>
    </recommendedName>
</protein>
<dbReference type="InterPro" id="IPR051791">
    <property type="entry name" value="Pra-immunoreactive"/>
</dbReference>
<reference evidence="8 9" key="1">
    <citation type="submission" date="2017-07" db="EMBL/GenBank/DDBJ databases">
        <title>Elstera cyanobacteriorum sp. nov., a novel bacterium isolated from cyanobacterial aggregates in a eutrophic lake.</title>
        <authorList>
            <person name="Cai H."/>
        </authorList>
    </citation>
    <scope>NUCLEOTIDE SEQUENCE [LARGE SCALE GENOMIC DNA]</scope>
    <source>
        <strain evidence="8 9">TH019</strain>
    </source>
</reference>
<evidence type="ECO:0000256" key="5">
    <source>
        <dbReference type="ARBA" id="ARBA00023136"/>
    </source>
</evidence>
<proteinExistence type="predicted"/>
<dbReference type="RefSeq" id="WP_094408283.1">
    <property type="nucleotide sequence ID" value="NZ_BMJZ01000006.1"/>
</dbReference>
<name>A0A255XU26_9PROT</name>
<organism evidence="8 9">
    <name type="scientific">Elstera cyanobacteriorum</name>
    <dbReference type="NCBI Taxonomy" id="2022747"/>
    <lineage>
        <taxon>Bacteria</taxon>
        <taxon>Pseudomonadati</taxon>
        <taxon>Pseudomonadota</taxon>
        <taxon>Alphaproteobacteria</taxon>
        <taxon>Rhodospirillales</taxon>
        <taxon>Rhodospirillaceae</taxon>
        <taxon>Elstera</taxon>
    </lineage>
</organism>
<keyword evidence="3 6" id="KW-0812">Transmembrane</keyword>
<accession>A0A255XU26</accession>
<feature type="domain" description="RDD" evidence="7">
    <location>
        <begin position="7"/>
        <end position="112"/>
    </location>
</feature>
<evidence type="ECO:0000313" key="8">
    <source>
        <dbReference type="EMBL" id="OYQ19864.1"/>
    </source>
</evidence>
<evidence type="ECO:0000313" key="9">
    <source>
        <dbReference type="Proteomes" id="UP000216361"/>
    </source>
</evidence>
<evidence type="ECO:0000256" key="4">
    <source>
        <dbReference type="ARBA" id="ARBA00022989"/>
    </source>
</evidence>
<dbReference type="AlphaFoldDB" id="A0A255XU26"/>
<dbReference type="PANTHER" id="PTHR36115:SF6">
    <property type="entry name" value="PROLINE-RICH ANTIGEN HOMOLOG"/>
    <property type="match status" value="1"/>
</dbReference>
<dbReference type="Proteomes" id="UP000216361">
    <property type="component" value="Unassembled WGS sequence"/>
</dbReference>
<evidence type="ECO:0000256" key="6">
    <source>
        <dbReference type="SAM" id="Phobius"/>
    </source>
</evidence>
<keyword evidence="9" id="KW-1185">Reference proteome</keyword>
<dbReference type="Pfam" id="PF06271">
    <property type="entry name" value="RDD"/>
    <property type="match status" value="1"/>
</dbReference>
<sequence>MGQGNQAPVVRRLLAGLIDLLAVALLVTVIGLVLSVAITVGAASEAEKQGVAFWGARLILVVIPWLYFARLERGLGYQTFGKSALGLQVQRTDGQPLGFPRAALRAPLKLFLGWTWPLVLIGQPPLYDRLLSTQVVARPA</sequence>
<evidence type="ECO:0000256" key="3">
    <source>
        <dbReference type="ARBA" id="ARBA00022692"/>
    </source>
</evidence>
<dbReference type="EMBL" id="NOXS01000030">
    <property type="protein sequence ID" value="OYQ19864.1"/>
    <property type="molecule type" value="Genomic_DNA"/>
</dbReference>
<dbReference type="InterPro" id="IPR010432">
    <property type="entry name" value="RDD"/>
</dbReference>
<keyword evidence="5 6" id="KW-0472">Membrane</keyword>
<feature type="transmembrane region" description="Helical" evidence="6">
    <location>
        <begin position="12"/>
        <end position="39"/>
    </location>
</feature>
<evidence type="ECO:0000256" key="1">
    <source>
        <dbReference type="ARBA" id="ARBA00004651"/>
    </source>
</evidence>
<keyword evidence="2" id="KW-1003">Cell membrane</keyword>
<dbReference type="GO" id="GO:0005886">
    <property type="term" value="C:plasma membrane"/>
    <property type="evidence" value="ECO:0007669"/>
    <property type="project" value="UniProtKB-SubCell"/>
</dbReference>
<dbReference type="PANTHER" id="PTHR36115">
    <property type="entry name" value="PROLINE-RICH ANTIGEN HOMOLOG-RELATED"/>
    <property type="match status" value="1"/>
</dbReference>
<keyword evidence="4 6" id="KW-1133">Transmembrane helix</keyword>
<dbReference type="OrthoDB" id="9787732at2"/>
<evidence type="ECO:0000259" key="7">
    <source>
        <dbReference type="Pfam" id="PF06271"/>
    </source>
</evidence>
<comment type="subcellular location">
    <subcellularLocation>
        <location evidence="1">Cell membrane</location>
        <topology evidence="1">Multi-pass membrane protein</topology>
    </subcellularLocation>
</comment>
<comment type="caution">
    <text evidence="8">The sequence shown here is derived from an EMBL/GenBank/DDBJ whole genome shotgun (WGS) entry which is preliminary data.</text>
</comment>
<gene>
    <name evidence="8" type="ORF">CHR90_07025</name>
</gene>
<feature type="transmembrane region" description="Helical" evidence="6">
    <location>
        <begin position="51"/>
        <end position="68"/>
    </location>
</feature>